<dbReference type="SUPFAM" id="SSF53335">
    <property type="entry name" value="S-adenosyl-L-methionine-dependent methyltransferases"/>
    <property type="match status" value="1"/>
</dbReference>
<sequence length="220" mass="24010">MSTRGYEGEAGRALAERYETVDPAVLHQALVPHLPPAPAAILDVGAGSGRDAAWLANLGHSVLAVEPSATMRAEGQRRHPLPGIAWVTDSLPGLESVFRLSTAFDVILLSAVWMHIPPCDRPRAFRKLVTLLKPGGTLTITLRLGPPAPDRDMHPVDVAEIEALSRAHGVAVLNVDQRWSWFFDQFYAAQRSGMGFLSRGKFHVWFAIIINFVRGHQAVG</sequence>
<protein>
    <submittedName>
        <fullName evidence="2">Methyltransferase family protein</fullName>
    </submittedName>
</protein>
<reference evidence="2 3" key="1">
    <citation type="submission" date="2019-06" db="EMBL/GenBank/DDBJ databases">
        <title>Genomic Encyclopedia of Archaeal and Bacterial Type Strains, Phase II (KMG-II): from individual species to whole genera.</title>
        <authorList>
            <person name="Goeker M."/>
        </authorList>
    </citation>
    <scope>NUCLEOTIDE SEQUENCE [LARGE SCALE GENOMIC DNA]</scope>
    <source>
        <strain evidence="2 3">DSM 18423</strain>
    </source>
</reference>
<gene>
    <name evidence="2" type="ORF">BD293_4345</name>
</gene>
<evidence type="ECO:0000313" key="3">
    <source>
        <dbReference type="Proteomes" id="UP000320582"/>
    </source>
</evidence>
<dbReference type="PANTHER" id="PTHR43464">
    <property type="entry name" value="METHYLTRANSFERASE"/>
    <property type="match status" value="1"/>
</dbReference>
<dbReference type="Proteomes" id="UP000320582">
    <property type="component" value="Unassembled WGS sequence"/>
</dbReference>
<dbReference type="GO" id="GO:0008168">
    <property type="term" value="F:methyltransferase activity"/>
    <property type="evidence" value="ECO:0007669"/>
    <property type="project" value="UniProtKB-KW"/>
</dbReference>
<dbReference type="InterPro" id="IPR041698">
    <property type="entry name" value="Methyltransf_25"/>
</dbReference>
<dbReference type="EMBL" id="VFPT01000005">
    <property type="protein sequence ID" value="TQM89675.1"/>
    <property type="molecule type" value="Genomic_DNA"/>
</dbReference>
<dbReference type="Gene3D" id="3.40.50.150">
    <property type="entry name" value="Vaccinia Virus protein VP39"/>
    <property type="match status" value="1"/>
</dbReference>
<evidence type="ECO:0000313" key="2">
    <source>
        <dbReference type="EMBL" id="TQM89675.1"/>
    </source>
</evidence>
<name>A0A543K3N6_9RHOB</name>
<keyword evidence="2" id="KW-0808">Transferase</keyword>
<organism evidence="2 3">
    <name type="scientific">Roseinatronobacter monicus</name>
    <dbReference type="NCBI Taxonomy" id="393481"/>
    <lineage>
        <taxon>Bacteria</taxon>
        <taxon>Pseudomonadati</taxon>
        <taxon>Pseudomonadota</taxon>
        <taxon>Alphaproteobacteria</taxon>
        <taxon>Rhodobacterales</taxon>
        <taxon>Paracoccaceae</taxon>
        <taxon>Roseinatronobacter</taxon>
    </lineage>
</organism>
<proteinExistence type="predicted"/>
<dbReference type="GO" id="GO:0032259">
    <property type="term" value="P:methylation"/>
    <property type="evidence" value="ECO:0007669"/>
    <property type="project" value="UniProtKB-KW"/>
</dbReference>
<dbReference type="AlphaFoldDB" id="A0A543K3N6"/>
<dbReference type="OrthoDB" id="7348755at2"/>
<feature type="domain" description="Methyltransferase" evidence="1">
    <location>
        <begin position="41"/>
        <end position="136"/>
    </location>
</feature>
<accession>A0A543K3N6</accession>
<dbReference type="Pfam" id="PF13649">
    <property type="entry name" value="Methyltransf_25"/>
    <property type="match status" value="1"/>
</dbReference>
<keyword evidence="3" id="KW-1185">Reference proteome</keyword>
<dbReference type="CDD" id="cd02440">
    <property type="entry name" value="AdoMet_MTases"/>
    <property type="match status" value="1"/>
</dbReference>
<comment type="caution">
    <text evidence="2">The sequence shown here is derived from an EMBL/GenBank/DDBJ whole genome shotgun (WGS) entry which is preliminary data.</text>
</comment>
<keyword evidence="2" id="KW-0489">Methyltransferase</keyword>
<dbReference type="RefSeq" id="WP_142085679.1">
    <property type="nucleotide sequence ID" value="NZ_VFPT01000005.1"/>
</dbReference>
<evidence type="ECO:0000259" key="1">
    <source>
        <dbReference type="Pfam" id="PF13649"/>
    </source>
</evidence>
<dbReference type="PANTHER" id="PTHR43464:SF92">
    <property type="entry name" value="SLR1071 PROTEIN"/>
    <property type="match status" value="1"/>
</dbReference>
<dbReference type="InterPro" id="IPR029063">
    <property type="entry name" value="SAM-dependent_MTases_sf"/>
</dbReference>